<evidence type="ECO:0000256" key="1">
    <source>
        <dbReference type="ARBA" id="ARBA00022484"/>
    </source>
</evidence>
<dbReference type="InterPro" id="IPR001205">
    <property type="entry name" value="RNA-dir_pol_C"/>
</dbReference>
<protein>
    <submittedName>
        <fullName evidence="14">Nonstructural polyprotein</fullName>
    </submittedName>
</protein>
<dbReference type="GO" id="GO:0039694">
    <property type="term" value="P:viral RNA genome replication"/>
    <property type="evidence" value="ECO:0007669"/>
    <property type="project" value="InterPro"/>
</dbReference>
<dbReference type="EMBL" id="MT108489">
    <property type="protein sequence ID" value="UDL17004.1"/>
    <property type="molecule type" value="Genomic_RNA"/>
</dbReference>
<evidence type="ECO:0000256" key="3">
    <source>
        <dbReference type="ARBA" id="ARBA00022679"/>
    </source>
</evidence>
<dbReference type="GO" id="GO:0006351">
    <property type="term" value="P:DNA-templated transcription"/>
    <property type="evidence" value="ECO:0007669"/>
    <property type="project" value="InterPro"/>
</dbReference>
<evidence type="ECO:0000256" key="7">
    <source>
        <dbReference type="ARBA" id="ARBA00022807"/>
    </source>
</evidence>
<dbReference type="PROSITE" id="PS51874">
    <property type="entry name" value="PCV_3C_PRO"/>
    <property type="match status" value="1"/>
</dbReference>
<dbReference type="CDD" id="cd23194">
    <property type="entry name" value="Dicistroviridae_RdRp"/>
    <property type="match status" value="1"/>
</dbReference>
<accession>A0A8K1P8C4</accession>
<keyword evidence="4" id="KW-0548">Nucleotidyltransferase</keyword>
<feature type="domain" description="RdRp catalytic" evidence="11">
    <location>
        <begin position="1291"/>
        <end position="1422"/>
    </location>
</feature>
<name>A0A8K1P8C4_9VIRU</name>
<feature type="domain" description="Peptidase C3" evidence="13">
    <location>
        <begin position="784"/>
        <end position="1004"/>
    </location>
</feature>
<evidence type="ECO:0000259" key="11">
    <source>
        <dbReference type="PROSITE" id="PS50507"/>
    </source>
</evidence>
<keyword evidence="6" id="KW-0378">Hydrolase</keyword>
<keyword evidence="10" id="KW-0472">Membrane</keyword>
<feature type="transmembrane region" description="Helical" evidence="10">
    <location>
        <begin position="139"/>
        <end position="161"/>
    </location>
</feature>
<evidence type="ECO:0000256" key="2">
    <source>
        <dbReference type="ARBA" id="ARBA00022670"/>
    </source>
</evidence>
<evidence type="ECO:0000259" key="12">
    <source>
        <dbReference type="PROSITE" id="PS51218"/>
    </source>
</evidence>
<evidence type="ECO:0000259" key="13">
    <source>
        <dbReference type="PROSITE" id="PS51874"/>
    </source>
</evidence>
<dbReference type="InterPro" id="IPR014759">
    <property type="entry name" value="Helicase_SF3_ssRNA_vir"/>
</dbReference>
<evidence type="ECO:0000256" key="6">
    <source>
        <dbReference type="ARBA" id="ARBA00022801"/>
    </source>
</evidence>
<dbReference type="Pfam" id="PF00680">
    <property type="entry name" value="RdRP_1"/>
    <property type="match status" value="1"/>
</dbReference>
<dbReference type="Gene3D" id="2.40.10.10">
    <property type="entry name" value="Trypsin-like serine proteases"/>
    <property type="match status" value="1"/>
</dbReference>
<dbReference type="InterPro" id="IPR007094">
    <property type="entry name" value="RNA-dir_pol_PSvirus"/>
</dbReference>
<evidence type="ECO:0000256" key="8">
    <source>
        <dbReference type="ARBA" id="ARBA00022840"/>
    </source>
</evidence>
<dbReference type="PROSITE" id="PS50507">
    <property type="entry name" value="RDRP_SSRNA_POS"/>
    <property type="match status" value="1"/>
</dbReference>
<dbReference type="GO" id="GO:0004197">
    <property type="term" value="F:cysteine-type endopeptidase activity"/>
    <property type="evidence" value="ECO:0007669"/>
    <property type="project" value="InterPro"/>
</dbReference>
<keyword evidence="1" id="KW-0696">RNA-directed RNA polymerase</keyword>
<feature type="transmembrane region" description="Helical" evidence="10">
    <location>
        <begin position="69"/>
        <end position="93"/>
    </location>
</feature>
<dbReference type="Gene3D" id="1.20.960.20">
    <property type="match status" value="1"/>
</dbReference>
<dbReference type="InterPro" id="IPR044067">
    <property type="entry name" value="PCV_3C_PRO"/>
</dbReference>
<dbReference type="GO" id="GO:0003968">
    <property type="term" value="F:RNA-directed RNA polymerase activity"/>
    <property type="evidence" value="ECO:0007669"/>
    <property type="project" value="UniProtKB-KW"/>
</dbReference>
<keyword evidence="5" id="KW-0547">Nucleotide-binding</keyword>
<dbReference type="GO" id="GO:0003724">
    <property type="term" value="F:RNA helicase activity"/>
    <property type="evidence" value="ECO:0007669"/>
    <property type="project" value="InterPro"/>
</dbReference>
<dbReference type="InterPro" id="IPR043504">
    <property type="entry name" value="Peptidase_S1_PA_chymotrypsin"/>
</dbReference>
<keyword evidence="8" id="KW-0067">ATP-binding</keyword>
<proteinExistence type="predicted"/>
<keyword evidence="7" id="KW-0788">Thiol protease</keyword>
<dbReference type="SUPFAM" id="SSF50494">
    <property type="entry name" value="Trypsin-like serine proteases"/>
    <property type="match status" value="1"/>
</dbReference>
<keyword evidence="2" id="KW-0645">Protease</keyword>
<keyword evidence="9" id="KW-0693">Viral RNA replication</keyword>
<dbReference type="InterPro" id="IPR043128">
    <property type="entry name" value="Rev_trsase/Diguanyl_cyclase"/>
</dbReference>
<reference evidence="14" key="1">
    <citation type="submission" date="2020-02" db="EMBL/GenBank/DDBJ databases">
        <title>Toward viral control of the snail vectors of schistosomiasis: Virus-derived sequences from the transcriptomes of Biomphalaria pfeifferi and Bulinus globosus.</title>
        <authorList>
            <person name="Zhang S.-M."/>
            <person name="Buddenborg S.V."/>
            <person name="Mkoji G.M."/>
            <person name="Loker E.S."/>
            <person name="Bonning B.C."/>
        </authorList>
    </citation>
    <scope>NUCLEOTIDE SEQUENCE</scope>
    <source>
        <strain evidence="14">BP-Kasabong</strain>
    </source>
</reference>
<dbReference type="GO" id="GO:0005524">
    <property type="term" value="F:ATP binding"/>
    <property type="evidence" value="ECO:0007669"/>
    <property type="project" value="UniProtKB-KW"/>
</dbReference>
<evidence type="ECO:0000256" key="5">
    <source>
        <dbReference type="ARBA" id="ARBA00022741"/>
    </source>
</evidence>
<evidence type="ECO:0000256" key="9">
    <source>
        <dbReference type="ARBA" id="ARBA00022953"/>
    </source>
</evidence>
<evidence type="ECO:0000313" key="14">
    <source>
        <dbReference type="EMBL" id="UDL17004.1"/>
    </source>
</evidence>
<dbReference type="InterPro" id="IPR000605">
    <property type="entry name" value="Helicase_SF3_ssDNA/RNA_vir"/>
</dbReference>
<dbReference type="SUPFAM" id="SSF56672">
    <property type="entry name" value="DNA/RNA polymerases"/>
    <property type="match status" value="1"/>
</dbReference>
<keyword evidence="3" id="KW-0808">Transferase</keyword>
<dbReference type="PROSITE" id="PS51218">
    <property type="entry name" value="SF3_HELICASE_2"/>
    <property type="match status" value="1"/>
</dbReference>
<keyword evidence="10" id="KW-0812">Transmembrane</keyword>
<evidence type="ECO:0000256" key="10">
    <source>
        <dbReference type="SAM" id="Phobius"/>
    </source>
</evidence>
<evidence type="ECO:0000256" key="4">
    <source>
        <dbReference type="ARBA" id="ARBA00022695"/>
    </source>
</evidence>
<organism evidence="14">
    <name type="scientific">Biomphalaria pfeifferi virus 2</name>
    <dbReference type="NCBI Taxonomy" id="2884320"/>
    <lineage>
        <taxon>Viruses</taxon>
        <taxon>Riboviria</taxon>
        <taxon>Orthornavirae</taxon>
        <taxon>Pisuviricota</taxon>
        <taxon>Pisoniviricetes</taxon>
        <taxon>Picornavirales</taxon>
    </lineage>
</organism>
<sequence length="1556" mass="173539">MNSSTINESEVVAVNMRLVRRLEREERARVCAKRRLRAEYKSLPKREREQLVEAAREAKYEFIRQESGFGSYGLAASAIGVGVAGACLGGYAARKHISGFASQVRETLTSVNTAAKGVTGVTERAIGVTDYLYDLVKRIYDLCASSVGLISRLIFGVFVIATKAMFGLTNMASRLFDSVILAIAPDYSFGEIFTEEDITPQAGLFSYIPQIVALVCTSFVPTYNCKTFTGEIMRRVSSFDRTAAGFSSIFASIAQMTQDTINVVLRFFGLKELRLIGESQRSVMEWIRQVDQVFEKIDTSNPSIKDLTHANTLVQTGYNLKKITTAVHLSAALERCLEKLNHKLVVHKGILNADNAFRQQPILCMFGGESGIGKTNLIKTFAGAVLQLADLCEPDECAQQMWQKGDSEYFNGYAGQLVYIMDDVFQKKEVAGGSENEGFTIIRAVSNWPFPLNFADVESKGRWYFSSKLMIGTTNESDIQGSISGVLRKPEAVIRRIEHGYWLGLNSAYQKEGRLDYAKLEREYRDRLEKLLKTEGYTQEDVLRCYPWEAFKAVPHAFAGAPPVLNDTAGVPIMDIIRDVAETLKDRAAKHVESSSKTLDWLRALAEAKKRAVVPEEIVPQAGVSQRDSDSDCDFVEEYPEGYPYSTFYMESEPVEGGVRYKYLSEEAQAALDAQALELERRATAVTGIRAILASIPSPLLGALGLAAGLGGLFAGYCVMGKIVAIFNKVVRFACDLITSLYKAVKEFIFGSTPEPQSVHVDQKVMPRKKAKTEPPSIQMQMGNPPSDGIANLVYKNTYKLVLHGEDGPIPVGQVLMVRECVGIMPHHFLDQPDGRIEFVSCAPGGHRVSTTMLALRKCPKVPLPDADMVFIDLKAVLVRAHRDIVKHFVTDKTWSSLTDMRSTGVRLDVARLDEEGKLERHVMYSSFLRYDPEITTVKGVVKKVWAYDCPTRIGDCGGVLTIAEPCHYGGKAVLGVHIAGKTTSLMAPGSREGFSCCLTLELVSKALEKFRPIKDSYHEGLKARGVELTEEPDEIVQQSGLVGGSITYVGTMPHTHSISQAGRSKLIRTTFNGWGECPVAPAPLRPVYREGILVKPMHQAMLNYRKPVQACNVENGGAIMALAMKQHTRLTMQSTRRVLSFDEAVLGVPAMKIKNINRSSSPGWPWRLECPEGKRSIFGDGVEFDLTTPECQAIRERVAEIISCAAQGERLDHTFCDFLKDETRPMAKVEAVATRAISGAPVDYTIAVRMYFGAFISACFMHHTRSGMAPGINYYCEWSTLATELLRKGSKMFAGDFKAFDAHEQPDVHGLILEHINNWYDQFGADPEGRLIRTVLFEDLIHSRHLTGDGYKLDTVVQWNKSLPSGHPLTTTVNSMYSLYTLTACYVHLTKDYEAMWDHVFLCTFGDDNVGSVDDDTIDVFNQVSIAKAMDELFHMTYTSDKKDQEITPFESIDDITFLKRSFRRSTVDGGWIAPLHMDSILYRTYFYHNPRNYFKDQAVNFREALMELSLHDECEWSQRFEAAANYCRDSGIEFTVVSREAARQACLARTDCWF</sequence>
<dbReference type="Gene3D" id="3.30.70.270">
    <property type="match status" value="1"/>
</dbReference>
<dbReference type="GO" id="GO:0003723">
    <property type="term" value="F:RNA binding"/>
    <property type="evidence" value="ECO:0007669"/>
    <property type="project" value="InterPro"/>
</dbReference>
<keyword evidence="10" id="KW-1133">Transmembrane helix</keyword>
<dbReference type="InterPro" id="IPR043502">
    <property type="entry name" value="DNA/RNA_pol_sf"/>
</dbReference>
<dbReference type="Pfam" id="PF00910">
    <property type="entry name" value="RNA_helicase"/>
    <property type="match status" value="1"/>
</dbReference>
<feature type="domain" description="SF3 helicase" evidence="12">
    <location>
        <begin position="337"/>
        <end position="516"/>
    </location>
</feature>
<dbReference type="GO" id="GO:0006508">
    <property type="term" value="P:proteolysis"/>
    <property type="evidence" value="ECO:0007669"/>
    <property type="project" value="UniProtKB-KW"/>
</dbReference>
<dbReference type="InterPro" id="IPR009003">
    <property type="entry name" value="Peptidase_S1_PA"/>
</dbReference>